<gene>
    <name evidence="1" type="ORF">SAMN06296241_1315</name>
</gene>
<accession>A0A285X5T9</accession>
<dbReference type="EMBL" id="OCMF01000001">
    <property type="protein sequence ID" value="SOC79779.1"/>
    <property type="molecule type" value="Genomic_DNA"/>
</dbReference>
<organism evidence="1 2">
    <name type="scientific">Salinimicrobium sediminis</name>
    <dbReference type="NCBI Taxonomy" id="1343891"/>
    <lineage>
        <taxon>Bacteria</taxon>
        <taxon>Pseudomonadati</taxon>
        <taxon>Bacteroidota</taxon>
        <taxon>Flavobacteriia</taxon>
        <taxon>Flavobacteriales</taxon>
        <taxon>Flavobacteriaceae</taxon>
        <taxon>Salinimicrobium</taxon>
    </lineage>
</organism>
<proteinExistence type="predicted"/>
<sequence length="33" mass="3827">MDLMIRMNGLIFQTVFLVLNGPEFAFKIFHGLL</sequence>
<dbReference type="Proteomes" id="UP000219193">
    <property type="component" value="Unassembled WGS sequence"/>
</dbReference>
<keyword evidence="2" id="KW-1185">Reference proteome</keyword>
<evidence type="ECO:0000313" key="2">
    <source>
        <dbReference type="Proteomes" id="UP000219193"/>
    </source>
</evidence>
<protein>
    <submittedName>
        <fullName evidence="1">Uncharacterized protein</fullName>
    </submittedName>
</protein>
<dbReference type="AlphaFoldDB" id="A0A285X5T9"/>
<evidence type="ECO:0000313" key="1">
    <source>
        <dbReference type="EMBL" id="SOC79779.1"/>
    </source>
</evidence>
<name>A0A285X5T9_9FLAO</name>
<reference evidence="2" key="1">
    <citation type="submission" date="2017-09" db="EMBL/GenBank/DDBJ databases">
        <authorList>
            <person name="Varghese N."/>
            <person name="Submissions S."/>
        </authorList>
    </citation>
    <scope>NUCLEOTIDE SEQUENCE [LARGE SCALE GENOMIC DNA]</scope>
    <source>
        <strain evidence="2">CGMCC 1.12641</strain>
    </source>
</reference>